<dbReference type="EMBL" id="BARV01040485">
    <property type="protein sequence ID" value="GAI54464.1"/>
    <property type="molecule type" value="Genomic_DNA"/>
</dbReference>
<protein>
    <recommendedName>
        <fullName evidence="2">Gamma carbonic anhydrase family protein</fullName>
    </recommendedName>
</protein>
<dbReference type="PANTHER" id="PTHR13061:SF29">
    <property type="entry name" value="GAMMA CARBONIC ANHYDRASE-LIKE 1, MITOCHONDRIAL-RELATED"/>
    <property type="match status" value="1"/>
</dbReference>
<evidence type="ECO:0008006" key="2">
    <source>
        <dbReference type="Google" id="ProtNLM"/>
    </source>
</evidence>
<organism evidence="1">
    <name type="scientific">marine sediment metagenome</name>
    <dbReference type="NCBI Taxonomy" id="412755"/>
    <lineage>
        <taxon>unclassified sequences</taxon>
        <taxon>metagenomes</taxon>
        <taxon>ecological metagenomes</taxon>
    </lineage>
</organism>
<dbReference type="PANTHER" id="PTHR13061">
    <property type="entry name" value="DYNACTIN SUBUNIT P25"/>
    <property type="match status" value="1"/>
</dbReference>
<proteinExistence type="predicted"/>
<dbReference type="InterPro" id="IPR050484">
    <property type="entry name" value="Transf_Hexapept/Carb_Anhydrase"/>
</dbReference>
<dbReference type="AlphaFoldDB" id="X1RFW7"/>
<dbReference type="Pfam" id="PF00132">
    <property type="entry name" value="Hexapep"/>
    <property type="match status" value="1"/>
</dbReference>
<dbReference type="InterPro" id="IPR001451">
    <property type="entry name" value="Hexapep"/>
</dbReference>
<dbReference type="SUPFAM" id="SSF51161">
    <property type="entry name" value="Trimeric LpxA-like enzymes"/>
    <property type="match status" value="1"/>
</dbReference>
<reference evidence="1" key="1">
    <citation type="journal article" date="2014" name="Front. Microbiol.">
        <title>High frequency of phylogenetically diverse reductive dehalogenase-homologous genes in deep subseafloor sedimentary metagenomes.</title>
        <authorList>
            <person name="Kawai M."/>
            <person name="Futagami T."/>
            <person name="Toyoda A."/>
            <person name="Takaki Y."/>
            <person name="Nishi S."/>
            <person name="Hori S."/>
            <person name="Arai W."/>
            <person name="Tsubouchi T."/>
            <person name="Morono Y."/>
            <person name="Uchiyama I."/>
            <person name="Ito T."/>
            <person name="Fujiyama A."/>
            <person name="Inagaki F."/>
            <person name="Takami H."/>
        </authorList>
    </citation>
    <scope>NUCLEOTIDE SEQUENCE</scope>
    <source>
        <strain evidence="1">Expedition CK06-06</strain>
    </source>
</reference>
<evidence type="ECO:0000313" key="1">
    <source>
        <dbReference type="EMBL" id="GAI54464.1"/>
    </source>
</evidence>
<dbReference type="Gene3D" id="2.160.10.10">
    <property type="entry name" value="Hexapeptide repeat proteins"/>
    <property type="match status" value="1"/>
</dbReference>
<feature type="non-terminal residue" evidence="1">
    <location>
        <position position="1"/>
    </location>
</feature>
<sequence>NCRRIGNNVLIGINSTILHDAEIGNSCVIAASCLVGQGMKIPDGSFVAGVPGKVKGEVSPQQLWWIQEAPQGYAELVKQYKEQGF</sequence>
<gene>
    <name evidence="1" type="ORF">S06H3_61665</name>
</gene>
<dbReference type="InterPro" id="IPR011004">
    <property type="entry name" value="Trimer_LpxA-like_sf"/>
</dbReference>
<accession>X1RFW7</accession>
<name>X1RFW7_9ZZZZ</name>
<comment type="caution">
    <text evidence="1">The sequence shown here is derived from an EMBL/GenBank/DDBJ whole genome shotgun (WGS) entry which is preliminary data.</text>
</comment>